<evidence type="ECO:0000256" key="6">
    <source>
        <dbReference type="ARBA" id="ARBA00023082"/>
    </source>
</evidence>
<accession>A0A0P6WSF5</accession>
<dbReference type="CDD" id="cd00093">
    <property type="entry name" value="HTH_XRE"/>
    <property type="match status" value="1"/>
</dbReference>
<dbReference type="AlphaFoldDB" id="A0A0P6WSF5"/>
<dbReference type="PRINTS" id="PR00045">
    <property type="entry name" value="SIGMA54FCT"/>
</dbReference>
<keyword evidence="2" id="KW-0240">DNA-directed RNA polymerase</keyword>
<sequence>MTLLNQTVGELYQQIQQELTNPALELVEERRCPTCHRVLPGHGECPVCSRPVSMQAEEPVVFVSPREDFYSSGGSSADLIPDEPVSPIVEELPVFILRQIAVELEGEERRIAAFFLTHLDEDGFLTIAPVEIAQYFHVPLSKVLRIKQLIQRAEPVGVGSANPQEALLVQLDVLNETKPTPELARHIIAEAMDLLTHRQYAEIARKLNVSYHQVQETVRFIGENLNPFPARAHWGDVRNPSPKAGEVYYHPDIIISYLNNSPENPLVVEIILPIRGYLRVNPLFRQAARIASEETRIGMKNDLERAALFVKCLQQRNFTMQRLMQRVVSIQRDFILRGDRYIKPLTRASLAEELGVHESTISRAVSNKTVQLPNKKIIPLANFFDRSLNVRTALREIISREKNPLSDSQLARLLAQQGYEVARRTVAKYRAMEGILPAHLRRVNQV</sequence>
<comment type="similarity">
    <text evidence="1">Belongs to the sigma-54 factor family.</text>
</comment>
<gene>
    <name evidence="10" type="ORF">AC812_15105</name>
</gene>
<dbReference type="GO" id="GO:0001216">
    <property type="term" value="F:DNA-binding transcription activator activity"/>
    <property type="evidence" value="ECO:0007669"/>
    <property type="project" value="InterPro"/>
</dbReference>
<dbReference type="STRING" id="360411.AC812_15105"/>
<evidence type="ECO:0000256" key="5">
    <source>
        <dbReference type="ARBA" id="ARBA00023015"/>
    </source>
</evidence>
<dbReference type="Pfam" id="PF04552">
    <property type="entry name" value="Sigma54_DBD"/>
    <property type="match status" value="1"/>
</dbReference>
<evidence type="ECO:0000313" key="10">
    <source>
        <dbReference type="EMBL" id="KPL73115.1"/>
    </source>
</evidence>
<dbReference type="PANTHER" id="PTHR32248">
    <property type="entry name" value="RNA POLYMERASE SIGMA-54 FACTOR"/>
    <property type="match status" value="1"/>
</dbReference>
<dbReference type="InterPro" id="IPR007634">
    <property type="entry name" value="RNA_pol_sigma_54_DNA-bd"/>
</dbReference>
<keyword evidence="6" id="KW-0731">Sigma factor</keyword>
<dbReference type="GO" id="GO:0003677">
    <property type="term" value="F:DNA binding"/>
    <property type="evidence" value="ECO:0007669"/>
    <property type="project" value="UniProtKB-KW"/>
</dbReference>
<dbReference type="PATRIC" id="fig|360411.5.peg.1801"/>
<evidence type="ECO:0000256" key="7">
    <source>
        <dbReference type="ARBA" id="ARBA00023125"/>
    </source>
</evidence>
<dbReference type="Gene3D" id="1.10.10.60">
    <property type="entry name" value="Homeodomain-like"/>
    <property type="match status" value="1"/>
</dbReference>
<evidence type="ECO:0000256" key="2">
    <source>
        <dbReference type="ARBA" id="ARBA00022478"/>
    </source>
</evidence>
<keyword evidence="7" id="KW-0238">DNA-binding</keyword>
<keyword evidence="3" id="KW-0808">Transferase</keyword>
<dbReference type="GO" id="GO:0000428">
    <property type="term" value="C:DNA-directed RNA polymerase complex"/>
    <property type="evidence" value="ECO:0007669"/>
    <property type="project" value="UniProtKB-KW"/>
</dbReference>
<feature type="domain" description="HTH cro/C1-type" evidence="9">
    <location>
        <begin position="345"/>
        <end position="391"/>
    </location>
</feature>
<evidence type="ECO:0000256" key="3">
    <source>
        <dbReference type="ARBA" id="ARBA00022679"/>
    </source>
</evidence>
<evidence type="ECO:0000256" key="1">
    <source>
        <dbReference type="ARBA" id="ARBA00008798"/>
    </source>
</evidence>
<name>A0A0P6WSF5_9CHLR</name>
<dbReference type="PANTHER" id="PTHR32248:SF4">
    <property type="entry name" value="RNA POLYMERASE SIGMA-54 FACTOR"/>
    <property type="match status" value="1"/>
</dbReference>
<dbReference type="InterPro" id="IPR010982">
    <property type="entry name" value="Lambda_DNA-bd_dom_sf"/>
</dbReference>
<dbReference type="InterPro" id="IPR038709">
    <property type="entry name" value="RpoN_core-bd_sf"/>
</dbReference>
<dbReference type="GO" id="GO:0016987">
    <property type="term" value="F:sigma factor activity"/>
    <property type="evidence" value="ECO:0007669"/>
    <property type="project" value="UniProtKB-KW"/>
</dbReference>
<dbReference type="Pfam" id="PF04963">
    <property type="entry name" value="Sigma54_CBD"/>
    <property type="match status" value="1"/>
</dbReference>
<reference evidence="10 11" key="1">
    <citation type="submission" date="2015-07" db="EMBL/GenBank/DDBJ databases">
        <title>Draft genome of Bellilinea caldifistulae DSM 17877.</title>
        <authorList>
            <person name="Hemp J."/>
            <person name="Ward L.M."/>
            <person name="Pace L.A."/>
            <person name="Fischer W.W."/>
        </authorList>
    </citation>
    <scope>NUCLEOTIDE SEQUENCE [LARGE SCALE GENOMIC DNA]</scope>
    <source>
        <strain evidence="10 11">GOMI-1</strain>
    </source>
</reference>
<evidence type="ECO:0000256" key="8">
    <source>
        <dbReference type="ARBA" id="ARBA00023163"/>
    </source>
</evidence>
<protein>
    <recommendedName>
        <fullName evidence="9">HTH cro/C1-type domain-containing protein</fullName>
    </recommendedName>
</protein>
<keyword evidence="8" id="KW-0804">Transcription</keyword>
<dbReference type="GO" id="GO:0016779">
    <property type="term" value="F:nucleotidyltransferase activity"/>
    <property type="evidence" value="ECO:0007669"/>
    <property type="project" value="UniProtKB-KW"/>
</dbReference>
<dbReference type="PROSITE" id="PS00718">
    <property type="entry name" value="SIGMA54_2"/>
    <property type="match status" value="1"/>
</dbReference>
<dbReference type="PIRSF" id="PIRSF000774">
    <property type="entry name" value="RpoN"/>
    <property type="match status" value="1"/>
</dbReference>
<keyword evidence="5" id="KW-0805">Transcription regulation</keyword>
<dbReference type="SUPFAM" id="SSF47413">
    <property type="entry name" value="lambda repressor-like DNA-binding domains"/>
    <property type="match status" value="1"/>
</dbReference>
<dbReference type="Gene3D" id="1.10.10.1330">
    <property type="entry name" value="RNA polymerase sigma-54 factor, core-binding domain"/>
    <property type="match status" value="1"/>
</dbReference>
<dbReference type="GO" id="GO:0006352">
    <property type="term" value="P:DNA-templated transcription initiation"/>
    <property type="evidence" value="ECO:0007669"/>
    <property type="project" value="InterPro"/>
</dbReference>
<dbReference type="EMBL" id="LGHJ01000021">
    <property type="protein sequence ID" value="KPL73115.1"/>
    <property type="molecule type" value="Genomic_DNA"/>
</dbReference>
<organism evidence="10 11">
    <name type="scientific">Bellilinea caldifistulae</name>
    <dbReference type="NCBI Taxonomy" id="360411"/>
    <lineage>
        <taxon>Bacteria</taxon>
        <taxon>Bacillati</taxon>
        <taxon>Chloroflexota</taxon>
        <taxon>Anaerolineae</taxon>
        <taxon>Anaerolineales</taxon>
        <taxon>Anaerolineaceae</taxon>
        <taxon>Bellilinea</taxon>
    </lineage>
</organism>
<evidence type="ECO:0000313" key="11">
    <source>
        <dbReference type="Proteomes" id="UP000050514"/>
    </source>
</evidence>
<dbReference type="PROSITE" id="PS50943">
    <property type="entry name" value="HTH_CROC1"/>
    <property type="match status" value="1"/>
</dbReference>
<dbReference type="InterPro" id="IPR000394">
    <property type="entry name" value="RNA_pol_sigma_54"/>
</dbReference>
<dbReference type="Proteomes" id="UP000050514">
    <property type="component" value="Unassembled WGS sequence"/>
</dbReference>
<proteinExistence type="inferred from homology"/>
<evidence type="ECO:0000259" key="9">
    <source>
        <dbReference type="PROSITE" id="PS50943"/>
    </source>
</evidence>
<keyword evidence="11" id="KW-1185">Reference proteome</keyword>
<dbReference type="InterPro" id="IPR001387">
    <property type="entry name" value="Cro/C1-type_HTH"/>
</dbReference>
<keyword evidence="4" id="KW-0548">Nucleotidyltransferase</keyword>
<comment type="caution">
    <text evidence="10">The sequence shown here is derived from an EMBL/GenBank/DDBJ whole genome shotgun (WGS) entry which is preliminary data.</text>
</comment>
<dbReference type="PROSITE" id="PS50044">
    <property type="entry name" value="SIGMA54_3"/>
    <property type="match status" value="1"/>
</dbReference>
<evidence type="ECO:0000256" key="4">
    <source>
        <dbReference type="ARBA" id="ARBA00022695"/>
    </source>
</evidence>
<dbReference type="InterPro" id="IPR007046">
    <property type="entry name" value="RNA_pol_sigma_54_core-bd"/>
</dbReference>